<sequence length="277" mass="32394">MLNNTFHHIPGIGLKTEQQLWDAGLDHWDRLNNPTGLNLSPRRLETLTRHVDQSRQEMERGNYSYFSERLPPAYHWRFFPEFRHSMVYLDIETTGLEPSYESITTIALYDGITIRYYVKGENLDRFPEEISQYKAIVTYNGKCFDVPFIEHEFGIRLDQVHIDLRYILKSLGFRGGLKGCERMLGLDRGDLDGVDGYFAILLWNDYMRNKDRRVLETLLAYNIEDVVNLETLMVKAYNLKLGQTPFAKTHAICLPQRPELPFSADTATVERIRGSWY</sequence>
<dbReference type="OrthoDB" id="9790530at2"/>
<dbReference type="InterPro" id="IPR012337">
    <property type="entry name" value="RNaseH-like_sf"/>
</dbReference>
<dbReference type="Proteomes" id="UP000000442">
    <property type="component" value="Chromosome"/>
</dbReference>
<gene>
    <name evidence="2" type="ordered locus">HRM2_09050</name>
</gene>
<evidence type="ECO:0000313" key="2">
    <source>
        <dbReference type="EMBL" id="ACN14018.1"/>
    </source>
</evidence>
<evidence type="ECO:0000259" key="1">
    <source>
        <dbReference type="Pfam" id="PF13482"/>
    </source>
</evidence>
<dbReference type="HOGENOM" id="CLU_073770_0_0_7"/>
<organism evidence="2 3">
    <name type="scientific">Desulforapulum autotrophicum (strain ATCC 43914 / DSM 3382 / VKM B-1955 / HRM2)</name>
    <name type="common">Desulfobacterium autotrophicum</name>
    <dbReference type="NCBI Taxonomy" id="177437"/>
    <lineage>
        <taxon>Bacteria</taxon>
        <taxon>Pseudomonadati</taxon>
        <taxon>Thermodesulfobacteriota</taxon>
        <taxon>Desulfobacteria</taxon>
        <taxon>Desulfobacterales</taxon>
        <taxon>Desulfobacteraceae</taxon>
        <taxon>Desulforapulum</taxon>
    </lineage>
</organism>
<dbReference type="Gene3D" id="3.30.420.10">
    <property type="entry name" value="Ribonuclease H-like superfamily/Ribonuclease H"/>
    <property type="match status" value="1"/>
</dbReference>
<dbReference type="AlphaFoldDB" id="C0QKE7"/>
<feature type="domain" description="YprB ribonuclease H-like" evidence="1">
    <location>
        <begin position="87"/>
        <end position="236"/>
    </location>
</feature>
<evidence type="ECO:0000313" key="3">
    <source>
        <dbReference type="Proteomes" id="UP000000442"/>
    </source>
</evidence>
<dbReference type="STRING" id="177437.HRM2_09050"/>
<dbReference type="SUPFAM" id="SSF53098">
    <property type="entry name" value="Ribonuclease H-like"/>
    <property type="match status" value="1"/>
</dbReference>
<dbReference type="EMBL" id="CP001087">
    <property type="protein sequence ID" value="ACN14018.1"/>
    <property type="molecule type" value="Genomic_DNA"/>
</dbReference>
<reference evidence="2 3" key="1">
    <citation type="journal article" date="2009" name="Environ. Microbiol.">
        <title>Genome sequence of Desulfobacterium autotrophicum HRM2, a marine sulfate reducer oxidizing organic carbon completely to carbon dioxide.</title>
        <authorList>
            <person name="Strittmatter A.W."/>
            <person name="Liesegang H."/>
            <person name="Rabus R."/>
            <person name="Decker I."/>
            <person name="Amann J."/>
            <person name="Andres S."/>
            <person name="Henne A."/>
            <person name="Fricke W.F."/>
            <person name="Martinez-Arias R."/>
            <person name="Bartels D."/>
            <person name="Goesmann A."/>
            <person name="Krause L."/>
            <person name="Puehler A."/>
            <person name="Klenk H.P."/>
            <person name="Richter M."/>
            <person name="Schuler M."/>
            <person name="Gloeckner F.O."/>
            <person name="Meyerdierks A."/>
            <person name="Gottschalk G."/>
            <person name="Amann R."/>
        </authorList>
    </citation>
    <scope>NUCLEOTIDE SEQUENCE [LARGE SCALE GENOMIC DNA]</scope>
    <source>
        <strain evidence="3">ATCC 43914 / DSM 3382 / HRM2</strain>
    </source>
</reference>
<dbReference type="Pfam" id="PF13482">
    <property type="entry name" value="RNase_H_2"/>
    <property type="match status" value="1"/>
</dbReference>
<dbReference type="PANTHER" id="PTHR38462:SF1">
    <property type="entry name" value="YPRB RIBONUCLEASE H-LIKE DOMAIN-CONTAINING PROTEIN"/>
    <property type="match status" value="1"/>
</dbReference>
<protein>
    <recommendedName>
        <fullName evidence="1">YprB ribonuclease H-like domain-containing protein</fullName>
    </recommendedName>
</protein>
<dbReference type="PANTHER" id="PTHR38462">
    <property type="entry name" value="EXONUCLEASE-LIKE PROTEIN"/>
    <property type="match status" value="1"/>
</dbReference>
<dbReference type="KEGG" id="dat:HRM2_09050"/>
<dbReference type="InterPro" id="IPR038720">
    <property type="entry name" value="YprB_RNase_H-like_dom"/>
</dbReference>
<proteinExistence type="predicted"/>
<dbReference type="eggNOG" id="COG3359">
    <property type="taxonomic scope" value="Bacteria"/>
</dbReference>
<accession>C0QKE7</accession>
<keyword evidence="3" id="KW-1185">Reference proteome</keyword>
<name>C0QKE7_DESAH</name>
<dbReference type="InterPro" id="IPR036397">
    <property type="entry name" value="RNaseH_sf"/>
</dbReference>
<dbReference type="GO" id="GO:0003676">
    <property type="term" value="F:nucleic acid binding"/>
    <property type="evidence" value="ECO:0007669"/>
    <property type="project" value="InterPro"/>
</dbReference>
<dbReference type="RefSeq" id="WP_012663258.1">
    <property type="nucleotide sequence ID" value="NC_012108.1"/>
</dbReference>